<evidence type="ECO:0000313" key="1">
    <source>
        <dbReference type="EMBL" id="KAL3417476.1"/>
    </source>
</evidence>
<keyword evidence="2" id="KW-1185">Reference proteome</keyword>
<accession>A0ABR4P2G0</accession>
<comment type="caution">
    <text evidence="1">The sequence shown here is derived from an EMBL/GenBank/DDBJ whole genome shotgun (WGS) entry which is preliminary data.</text>
</comment>
<protein>
    <submittedName>
        <fullName evidence="1">Uncharacterized protein</fullName>
    </submittedName>
</protein>
<organism evidence="1 2">
    <name type="scientific">Phlyctema vagabunda</name>
    <dbReference type="NCBI Taxonomy" id="108571"/>
    <lineage>
        <taxon>Eukaryota</taxon>
        <taxon>Fungi</taxon>
        <taxon>Dikarya</taxon>
        <taxon>Ascomycota</taxon>
        <taxon>Pezizomycotina</taxon>
        <taxon>Leotiomycetes</taxon>
        <taxon>Helotiales</taxon>
        <taxon>Dermateaceae</taxon>
        <taxon>Phlyctema</taxon>
    </lineage>
</organism>
<sequence length="66" mass="7411">MGISKIKDNLFMKVVDNDVIIGKLYADVALAFRFFERDIDVEPGLGTKMWLIVDAKCISSVTDTRS</sequence>
<evidence type="ECO:0000313" key="2">
    <source>
        <dbReference type="Proteomes" id="UP001629113"/>
    </source>
</evidence>
<gene>
    <name evidence="1" type="ORF">PVAG01_10486</name>
</gene>
<reference evidence="1 2" key="1">
    <citation type="submission" date="2024-06" db="EMBL/GenBank/DDBJ databases">
        <title>Complete genome of Phlyctema vagabunda strain 19-DSS-EL-015.</title>
        <authorList>
            <person name="Fiorenzani C."/>
        </authorList>
    </citation>
    <scope>NUCLEOTIDE SEQUENCE [LARGE SCALE GENOMIC DNA]</scope>
    <source>
        <strain evidence="1 2">19-DSS-EL-015</strain>
    </source>
</reference>
<name>A0ABR4P2G0_9HELO</name>
<dbReference type="EMBL" id="JBFCZG010000010">
    <property type="protein sequence ID" value="KAL3417476.1"/>
    <property type="molecule type" value="Genomic_DNA"/>
</dbReference>
<dbReference type="Proteomes" id="UP001629113">
    <property type="component" value="Unassembled WGS sequence"/>
</dbReference>
<proteinExistence type="predicted"/>